<keyword evidence="2" id="KW-1185">Reference proteome</keyword>
<dbReference type="EMBL" id="JBHTLM010000033">
    <property type="protein sequence ID" value="MFD1179526.1"/>
    <property type="molecule type" value="Genomic_DNA"/>
</dbReference>
<dbReference type="RefSeq" id="WP_379321951.1">
    <property type="nucleotide sequence ID" value="NZ_JBHTLM010000033.1"/>
</dbReference>
<protein>
    <submittedName>
        <fullName evidence="1">Uncharacterized protein</fullName>
    </submittedName>
</protein>
<gene>
    <name evidence="1" type="ORF">ACFQ3W_24960</name>
</gene>
<evidence type="ECO:0000313" key="1">
    <source>
        <dbReference type="EMBL" id="MFD1179526.1"/>
    </source>
</evidence>
<sequence>MEKKLRIVSETVIDRDGNVVGTDPTKFPKLANKCKELALYLETGLEYKVC</sequence>
<organism evidence="1 2">
    <name type="scientific">Paenibacillus puldeungensis</name>
    <dbReference type="NCBI Taxonomy" id="696536"/>
    <lineage>
        <taxon>Bacteria</taxon>
        <taxon>Bacillati</taxon>
        <taxon>Bacillota</taxon>
        <taxon>Bacilli</taxon>
        <taxon>Bacillales</taxon>
        <taxon>Paenibacillaceae</taxon>
        <taxon>Paenibacillus</taxon>
    </lineage>
</organism>
<evidence type="ECO:0000313" key="2">
    <source>
        <dbReference type="Proteomes" id="UP001597262"/>
    </source>
</evidence>
<name>A0ABW3S430_9BACL</name>
<comment type="caution">
    <text evidence="1">The sequence shown here is derived from an EMBL/GenBank/DDBJ whole genome shotgun (WGS) entry which is preliminary data.</text>
</comment>
<reference evidence="2" key="1">
    <citation type="journal article" date="2019" name="Int. J. Syst. Evol. Microbiol.">
        <title>The Global Catalogue of Microorganisms (GCM) 10K type strain sequencing project: providing services to taxonomists for standard genome sequencing and annotation.</title>
        <authorList>
            <consortium name="The Broad Institute Genomics Platform"/>
            <consortium name="The Broad Institute Genome Sequencing Center for Infectious Disease"/>
            <person name="Wu L."/>
            <person name="Ma J."/>
        </authorList>
    </citation>
    <scope>NUCLEOTIDE SEQUENCE [LARGE SCALE GENOMIC DNA]</scope>
    <source>
        <strain evidence="2">CCUG 59189</strain>
    </source>
</reference>
<proteinExistence type="predicted"/>
<accession>A0ABW3S430</accession>
<dbReference type="Proteomes" id="UP001597262">
    <property type="component" value="Unassembled WGS sequence"/>
</dbReference>